<dbReference type="EMBL" id="KV427617">
    <property type="protein sequence ID" value="KZT07943.1"/>
    <property type="molecule type" value="Genomic_DNA"/>
</dbReference>
<dbReference type="Proteomes" id="UP000076871">
    <property type="component" value="Unassembled WGS sequence"/>
</dbReference>
<name>A0A165EXT8_9APHY</name>
<evidence type="ECO:0000313" key="3">
    <source>
        <dbReference type="Proteomes" id="UP000076871"/>
    </source>
</evidence>
<dbReference type="InterPro" id="IPR000210">
    <property type="entry name" value="BTB/POZ_dom"/>
</dbReference>
<dbReference type="GeneID" id="63829433"/>
<accession>A0A165EXT8</accession>
<sequence length="311" mass="35506">MLSDQIEVRDEEFWYEDGSIVLIAQGVAFRVFRGLLAQHSEVFRDMLSMPQQEETSMLEGCPMVELHDSPEDLRYLLRELSLGGRRFGPAEIKFTALAAVIRLSHKYQFKDLLKDAVTCLKSYFTDSFDVWSKSMEPGSRPIFHLEPADAIAAVNLTRLTREVSMLPTALYSCCQLPTELLLKGIRRADGTTERLDEDDLIRCIDGKANLLIGSRRARDDVSYDPASVRQSCKCSNYAAFSTFIHERILQYGEDTRFSMLSSWESMIKEKGGVFPMCGGCIYRMKEKDVDCRKRIWQELPKYMGVSVPGWS</sequence>
<dbReference type="InParanoid" id="A0A165EXT8"/>
<evidence type="ECO:0000259" key="1">
    <source>
        <dbReference type="PROSITE" id="PS50097"/>
    </source>
</evidence>
<reference evidence="2 3" key="1">
    <citation type="journal article" date="2016" name="Mol. Biol. Evol.">
        <title>Comparative Genomics of Early-Diverging Mushroom-Forming Fungi Provides Insights into the Origins of Lignocellulose Decay Capabilities.</title>
        <authorList>
            <person name="Nagy L.G."/>
            <person name="Riley R."/>
            <person name="Tritt A."/>
            <person name="Adam C."/>
            <person name="Daum C."/>
            <person name="Floudas D."/>
            <person name="Sun H."/>
            <person name="Yadav J.S."/>
            <person name="Pangilinan J."/>
            <person name="Larsson K.H."/>
            <person name="Matsuura K."/>
            <person name="Barry K."/>
            <person name="Labutti K."/>
            <person name="Kuo R."/>
            <person name="Ohm R.A."/>
            <person name="Bhattacharya S.S."/>
            <person name="Shirouzu T."/>
            <person name="Yoshinaga Y."/>
            <person name="Martin F.M."/>
            <person name="Grigoriev I.V."/>
            <person name="Hibbett D.S."/>
        </authorList>
    </citation>
    <scope>NUCLEOTIDE SEQUENCE [LARGE SCALE GENOMIC DNA]</scope>
    <source>
        <strain evidence="2 3">93-53</strain>
    </source>
</reference>
<dbReference type="STRING" id="1314785.A0A165EXT8"/>
<dbReference type="Gene3D" id="3.30.710.10">
    <property type="entry name" value="Potassium Channel Kv1.1, Chain A"/>
    <property type="match status" value="1"/>
</dbReference>
<proteinExistence type="predicted"/>
<dbReference type="InterPro" id="IPR011333">
    <property type="entry name" value="SKP1/BTB/POZ_sf"/>
</dbReference>
<protein>
    <recommendedName>
        <fullName evidence="1">BTB domain-containing protein</fullName>
    </recommendedName>
</protein>
<organism evidence="2 3">
    <name type="scientific">Laetiporus sulphureus 93-53</name>
    <dbReference type="NCBI Taxonomy" id="1314785"/>
    <lineage>
        <taxon>Eukaryota</taxon>
        <taxon>Fungi</taxon>
        <taxon>Dikarya</taxon>
        <taxon>Basidiomycota</taxon>
        <taxon>Agaricomycotina</taxon>
        <taxon>Agaricomycetes</taxon>
        <taxon>Polyporales</taxon>
        <taxon>Laetiporus</taxon>
    </lineage>
</organism>
<evidence type="ECO:0000313" key="2">
    <source>
        <dbReference type="EMBL" id="KZT07943.1"/>
    </source>
</evidence>
<dbReference type="OrthoDB" id="3036049at2759"/>
<keyword evidence="3" id="KW-1185">Reference proteome</keyword>
<dbReference type="AlphaFoldDB" id="A0A165EXT8"/>
<dbReference type="PROSITE" id="PS50097">
    <property type="entry name" value="BTB"/>
    <property type="match status" value="1"/>
</dbReference>
<feature type="domain" description="BTB" evidence="1">
    <location>
        <begin position="18"/>
        <end position="78"/>
    </location>
</feature>
<gene>
    <name evidence="2" type="ORF">LAESUDRAFT_758072</name>
</gene>
<dbReference type="SUPFAM" id="SSF54695">
    <property type="entry name" value="POZ domain"/>
    <property type="match status" value="1"/>
</dbReference>
<dbReference type="RefSeq" id="XP_040765683.1">
    <property type="nucleotide sequence ID" value="XM_040912405.1"/>
</dbReference>